<accession>A0A3A1VFF9</accession>
<dbReference type="RefSeq" id="WP_119598480.1">
    <property type="nucleotide sequence ID" value="NZ_QXQA01000002.1"/>
</dbReference>
<keyword evidence="1" id="KW-1133">Transmembrane helix</keyword>
<dbReference type="AlphaFoldDB" id="A0A3A1VFF9"/>
<keyword evidence="1" id="KW-0472">Membrane</keyword>
<feature type="transmembrane region" description="Helical" evidence="1">
    <location>
        <begin position="216"/>
        <end position="239"/>
    </location>
</feature>
<evidence type="ECO:0000313" key="2">
    <source>
        <dbReference type="EMBL" id="RIX59648.1"/>
    </source>
</evidence>
<comment type="caution">
    <text evidence="2">The sequence shown here is derived from an EMBL/GenBank/DDBJ whole genome shotgun (WGS) entry which is preliminary data.</text>
</comment>
<keyword evidence="1" id="KW-0812">Transmembrane</keyword>
<proteinExistence type="predicted"/>
<gene>
    <name evidence="2" type="ORF">D3P08_05805</name>
</gene>
<evidence type="ECO:0000313" key="3">
    <source>
        <dbReference type="Proteomes" id="UP000266482"/>
    </source>
</evidence>
<dbReference type="EMBL" id="QXQA01000002">
    <property type="protein sequence ID" value="RIX59648.1"/>
    <property type="molecule type" value="Genomic_DNA"/>
</dbReference>
<feature type="transmembrane region" description="Helical" evidence="1">
    <location>
        <begin position="191"/>
        <end position="209"/>
    </location>
</feature>
<keyword evidence="3" id="KW-1185">Reference proteome</keyword>
<feature type="transmembrane region" description="Helical" evidence="1">
    <location>
        <begin position="119"/>
        <end position="137"/>
    </location>
</feature>
<organism evidence="2 3">
    <name type="scientific">Paenibacillus nanensis</name>
    <dbReference type="NCBI Taxonomy" id="393251"/>
    <lineage>
        <taxon>Bacteria</taxon>
        <taxon>Bacillati</taxon>
        <taxon>Bacillota</taxon>
        <taxon>Bacilli</taxon>
        <taxon>Bacillales</taxon>
        <taxon>Paenibacillaceae</taxon>
        <taxon>Paenibacillus</taxon>
    </lineage>
</organism>
<feature type="transmembrane region" description="Helical" evidence="1">
    <location>
        <begin position="325"/>
        <end position="347"/>
    </location>
</feature>
<feature type="transmembrane region" description="Helical" evidence="1">
    <location>
        <begin position="149"/>
        <end position="171"/>
    </location>
</feature>
<feature type="transmembrane region" description="Helical" evidence="1">
    <location>
        <begin position="245"/>
        <end position="269"/>
    </location>
</feature>
<sequence length="408" mass="46482">MNFEIHSGSKAVLTHLSVQQEGQEYTIGDPLLSKFIRVPEPAVLVIELADGSRTLQEIKELLQQEKGIDVDVADFVAKLLALGLVFSIDGRKLVNYDTSQVPRQESWQVRLGRILFHKWMSRLYMLNVVAIILLYAFNPSLLPHFRDAFLLNGIGANALLIFVISSIQIVIHESGHYLAAVSRGVKSNIRFSIRYVFVAVETQMTGLWAHPKRKRYLPYLAGMAWDCTLLLICLLVQMSAIEGTFVYGLSRLIALALFFSVLSQFLFFLRTDVYYVVVNWTNSANLHQSSKTFLRSWLPYKREESKGQWERLPSGEKRAAKVFSLFYIFGFTTLTFMIIAFTIPASVTGLSMAFHQVADFAFDSVSFWDGAIILLLMLTRVTLYVIGARNVYRDRRIRRRELKAAGVR</sequence>
<reference evidence="2 3" key="1">
    <citation type="submission" date="2018-09" db="EMBL/GenBank/DDBJ databases">
        <title>Paenibacillus aracenensis nov. sp. isolated from a cave in southern Spain.</title>
        <authorList>
            <person name="Jurado V."/>
            <person name="Gutierrez-Patricio S."/>
            <person name="Gonzalez-Pimentel J.L."/>
            <person name="Miller A.Z."/>
            <person name="Laiz L."/>
            <person name="Saiz-Jimenez C."/>
        </authorList>
    </citation>
    <scope>NUCLEOTIDE SEQUENCE [LARGE SCALE GENOMIC DNA]</scope>
    <source>
        <strain evidence="2 3">DSM 22867</strain>
    </source>
</reference>
<feature type="transmembrane region" description="Helical" evidence="1">
    <location>
        <begin position="367"/>
        <end position="392"/>
    </location>
</feature>
<evidence type="ECO:0000256" key="1">
    <source>
        <dbReference type="SAM" id="Phobius"/>
    </source>
</evidence>
<dbReference type="OrthoDB" id="140324at2"/>
<name>A0A3A1VFF9_9BACL</name>
<dbReference type="Proteomes" id="UP000266482">
    <property type="component" value="Unassembled WGS sequence"/>
</dbReference>
<protein>
    <submittedName>
        <fullName evidence="2">PqqD family protein</fullName>
    </submittedName>
</protein>